<evidence type="ECO:0000313" key="1">
    <source>
        <dbReference type="EMBL" id="CAH1103073.1"/>
    </source>
</evidence>
<gene>
    <name evidence="1" type="ORF">PSYICH_LOCUS4256</name>
</gene>
<accession>A0A9P0CM48</accession>
<sequence length="124" mass="14155">MNSSDEEDSDNFSLHSSSIEGSISDFLLEMEEHREEEQPFTIEKQVGDWAIVKFCSKETFHGKTIFSFVRKTSEREGKTIFCYPLQEDVSVSINANIVSNLPQPFIGRRGEMIFSVGFASYNIQ</sequence>
<evidence type="ECO:0000313" key="2">
    <source>
        <dbReference type="Proteomes" id="UP001153636"/>
    </source>
</evidence>
<dbReference type="Proteomes" id="UP001153636">
    <property type="component" value="Chromosome 14"/>
</dbReference>
<proteinExistence type="predicted"/>
<dbReference type="AlphaFoldDB" id="A0A9P0CM48"/>
<name>A0A9P0CM48_9CUCU</name>
<protein>
    <submittedName>
        <fullName evidence="1">Uncharacterized protein</fullName>
    </submittedName>
</protein>
<organism evidence="1 2">
    <name type="scientific">Psylliodes chrysocephalus</name>
    <dbReference type="NCBI Taxonomy" id="3402493"/>
    <lineage>
        <taxon>Eukaryota</taxon>
        <taxon>Metazoa</taxon>
        <taxon>Ecdysozoa</taxon>
        <taxon>Arthropoda</taxon>
        <taxon>Hexapoda</taxon>
        <taxon>Insecta</taxon>
        <taxon>Pterygota</taxon>
        <taxon>Neoptera</taxon>
        <taxon>Endopterygota</taxon>
        <taxon>Coleoptera</taxon>
        <taxon>Polyphaga</taxon>
        <taxon>Cucujiformia</taxon>
        <taxon>Chrysomeloidea</taxon>
        <taxon>Chrysomelidae</taxon>
        <taxon>Galerucinae</taxon>
        <taxon>Alticini</taxon>
        <taxon>Psylliodes</taxon>
    </lineage>
</organism>
<reference evidence="1" key="1">
    <citation type="submission" date="2022-01" db="EMBL/GenBank/DDBJ databases">
        <authorList>
            <person name="King R."/>
        </authorList>
    </citation>
    <scope>NUCLEOTIDE SEQUENCE</scope>
</reference>
<dbReference type="EMBL" id="OV651826">
    <property type="protein sequence ID" value="CAH1103073.1"/>
    <property type="molecule type" value="Genomic_DNA"/>
</dbReference>
<keyword evidence="2" id="KW-1185">Reference proteome</keyword>
<dbReference type="OrthoDB" id="6783154at2759"/>